<feature type="transmembrane region" description="Helical" evidence="1">
    <location>
        <begin position="20"/>
        <end position="45"/>
    </location>
</feature>
<evidence type="ECO:0000256" key="1">
    <source>
        <dbReference type="SAM" id="Phobius"/>
    </source>
</evidence>
<keyword evidence="1" id="KW-1133">Transmembrane helix</keyword>
<dbReference type="Proteomes" id="UP000784294">
    <property type="component" value="Unassembled WGS sequence"/>
</dbReference>
<proteinExistence type="predicted"/>
<dbReference type="AlphaFoldDB" id="A0A3S5CQ29"/>
<keyword evidence="1" id="KW-0472">Membrane</keyword>
<reference evidence="2" key="1">
    <citation type="submission" date="2018-11" db="EMBL/GenBank/DDBJ databases">
        <authorList>
            <consortium name="Pathogen Informatics"/>
        </authorList>
    </citation>
    <scope>NUCLEOTIDE SEQUENCE</scope>
</reference>
<evidence type="ECO:0000313" key="3">
    <source>
        <dbReference type="Proteomes" id="UP000784294"/>
    </source>
</evidence>
<keyword evidence="3" id="KW-1185">Reference proteome</keyword>
<sequence length="103" mass="12026">MVRSLRESSKIAWHNPIFCAWFFSLWTGPVPVPAPAPCFLCFLLLDGPRSRKKMTHRSPFDYLTLVWGNSACFLNPSRRHGSVFFPVQKRAQRERIFIPIFML</sequence>
<keyword evidence="1" id="KW-0812">Transmembrane</keyword>
<evidence type="ECO:0000313" key="2">
    <source>
        <dbReference type="EMBL" id="VEL38965.1"/>
    </source>
</evidence>
<organism evidence="2 3">
    <name type="scientific">Protopolystoma xenopodis</name>
    <dbReference type="NCBI Taxonomy" id="117903"/>
    <lineage>
        <taxon>Eukaryota</taxon>
        <taxon>Metazoa</taxon>
        <taxon>Spiralia</taxon>
        <taxon>Lophotrochozoa</taxon>
        <taxon>Platyhelminthes</taxon>
        <taxon>Monogenea</taxon>
        <taxon>Polyopisthocotylea</taxon>
        <taxon>Polystomatidea</taxon>
        <taxon>Polystomatidae</taxon>
        <taxon>Protopolystoma</taxon>
    </lineage>
</organism>
<dbReference type="EMBL" id="CAAALY010259628">
    <property type="protein sequence ID" value="VEL38965.1"/>
    <property type="molecule type" value="Genomic_DNA"/>
</dbReference>
<protein>
    <submittedName>
        <fullName evidence="2">Uncharacterized protein</fullName>
    </submittedName>
</protein>
<name>A0A3S5CQ29_9PLAT</name>
<gene>
    <name evidence="2" type="ORF">PXEA_LOCUS32405</name>
</gene>
<comment type="caution">
    <text evidence="2">The sequence shown here is derived from an EMBL/GenBank/DDBJ whole genome shotgun (WGS) entry which is preliminary data.</text>
</comment>
<accession>A0A3S5CQ29</accession>